<gene>
    <name evidence="7" type="ORF">EHV15_17885</name>
</gene>
<dbReference type="AlphaFoldDB" id="A0A3P3U462"/>
<dbReference type="EMBL" id="RRCN01000001">
    <property type="protein sequence ID" value="RRJ64586.1"/>
    <property type="molecule type" value="Genomic_DNA"/>
</dbReference>
<name>A0A3P3U462_9BACL</name>
<comment type="cofactor">
    <cofactor evidence="1">
        <name>pyridoxal 5'-phosphate</name>
        <dbReference type="ChEBI" id="CHEBI:597326"/>
    </cofactor>
</comment>
<evidence type="ECO:0000313" key="7">
    <source>
        <dbReference type="EMBL" id="RRJ64586.1"/>
    </source>
</evidence>
<evidence type="ECO:0000256" key="2">
    <source>
        <dbReference type="ARBA" id="ARBA00012224"/>
    </source>
</evidence>
<dbReference type="Gene3D" id="3.90.1150.10">
    <property type="entry name" value="Aspartate Aminotransferase, domain 1"/>
    <property type="match status" value="1"/>
</dbReference>
<keyword evidence="7" id="KW-0808">Transferase</keyword>
<keyword evidence="7" id="KW-0032">Aminotransferase</keyword>
<evidence type="ECO:0000313" key="8">
    <source>
        <dbReference type="Proteomes" id="UP000267017"/>
    </source>
</evidence>
<dbReference type="InterPro" id="IPR004839">
    <property type="entry name" value="Aminotransferase_I/II_large"/>
</dbReference>
<keyword evidence="4" id="KW-0456">Lyase</keyword>
<comment type="caution">
    <text evidence="7">The sequence shown here is derived from an EMBL/GenBank/DDBJ whole genome shotgun (WGS) entry which is preliminary data.</text>
</comment>
<dbReference type="PANTHER" id="PTHR43525">
    <property type="entry name" value="PROTEIN MALY"/>
    <property type="match status" value="1"/>
</dbReference>
<dbReference type="InterPro" id="IPR015422">
    <property type="entry name" value="PyrdxlP-dep_Trfase_small"/>
</dbReference>
<sequence>MTIQNFLEKYAIDRHNTHSLKWDELEKRYGDPDLISMWVADMDFKTEDKIIEKMVERVKQGVFGYSFIPDEYFEAFSKWMTKRYHFPIEKEWVRFSNGLVTAINWLVNGFTRKGDAVLILTPVYYPFHHAVTNNARKLVTVDLVNDNGKYVMDYMAIEKAIVENGVKLFIQCSPHNPVGRVWTEEELDKILEICKEHHVLVVSDEIHQDITMKGQKFIPATVVADGKYRDHLITLNSASKTFNLAGLLHSHIIISDDKIREAYDEFVKRINQTEINIMGYVATQAGYEYGEEWLNNINEIIESNYNFVKKELKEKAPHIEVADLEGTYLLFLDLRKYVKLEDIGDFVQKKCKLAVDYGEWFGENFVGYIRLNLATHPEYVQKAVANIVREIQAL</sequence>
<reference evidence="7 8" key="1">
    <citation type="submission" date="2018-11" db="EMBL/GenBank/DDBJ databases">
        <title>Genome sequencing of Paenibacillus sp. KCOM 3021 (= ChDC PVNT-B20).</title>
        <authorList>
            <person name="Kook J.-K."/>
            <person name="Park S.-N."/>
            <person name="Lim Y.K."/>
        </authorList>
    </citation>
    <scope>NUCLEOTIDE SEQUENCE [LARGE SCALE GENOMIC DNA]</scope>
    <source>
        <strain evidence="7 8">KCOM 3021</strain>
    </source>
</reference>
<dbReference type="PANTHER" id="PTHR43525:SF1">
    <property type="entry name" value="PROTEIN MALY"/>
    <property type="match status" value="1"/>
</dbReference>
<dbReference type="Gene3D" id="3.40.640.10">
    <property type="entry name" value="Type I PLP-dependent aspartate aminotransferase-like (Major domain)"/>
    <property type="match status" value="1"/>
</dbReference>
<dbReference type="InterPro" id="IPR015424">
    <property type="entry name" value="PyrdxlP-dep_Trfase"/>
</dbReference>
<dbReference type="OrthoDB" id="9802872at2"/>
<evidence type="ECO:0000259" key="6">
    <source>
        <dbReference type="Pfam" id="PF00155"/>
    </source>
</evidence>
<evidence type="ECO:0000256" key="3">
    <source>
        <dbReference type="ARBA" id="ARBA00022898"/>
    </source>
</evidence>
<dbReference type="Pfam" id="PF00155">
    <property type="entry name" value="Aminotran_1_2"/>
    <property type="match status" value="1"/>
</dbReference>
<dbReference type="NCBIfam" id="TIGR04350">
    <property type="entry name" value="C_S_lyase_PatB"/>
    <property type="match status" value="1"/>
</dbReference>
<evidence type="ECO:0000256" key="5">
    <source>
        <dbReference type="ARBA" id="ARBA00037974"/>
    </source>
</evidence>
<dbReference type="SUPFAM" id="SSF53383">
    <property type="entry name" value="PLP-dependent transferases"/>
    <property type="match status" value="1"/>
</dbReference>
<dbReference type="GO" id="GO:0047804">
    <property type="term" value="F:cysteine-S-conjugate beta-lyase activity"/>
    <property type="evidence" value="ECO:0007669"/>
    <property type="project" value="UniProtKB-EC"/>
</dbReference>
<dbReference type="RefSeq" id="WP_128632390.1">
    <property type="nucleotide sequence ID" value="NZ_RRCN01000001.1"/>
</dbReference>
<accession>A0A3P3U462</accession>
<organism evidence="7 8">
    <name type="scientific">Paenibacillus oralis</name>
    <dbReference type="NCBI Taxonomy" id="2490856"/>
    <lineage>
        <taxon>Bacteria</taxon>
        <taxon>Bacillati</taxon>
        <taxon>Bacillota</taxon>
        <taxon>Bacilli</taxon>
        <taxon>Bacillales</taxon>
        <taxon>Paenibacillaceae</taxon>
        <taxon>Paenibacillus</taxon>
    </lineage>
</organism>
<proteinExistence type="inferred from homology"/>
<dbReference type="EC" id="4.4.1.13" evidence="2"/>
<dbReference type="GO" id="GO:0008483">
    <property type="term" value="F:transaminase activity"/>
    <property type="evidence" value="ECO:0007669"/>
    <property type="project" value="UniProtKB-KW"/>
</dbReference>
<dbReference type="InterPro" id="IPR027619">
    <property type="entry name" value="C-S_lyase_PatB-like"/>
</dbReference>
<dbReference type="InterPro" id="IPR015421">
    <property type="entry name" value="PyrdxlP-dep_Trfase_major"/>
</dbReference>
<protein>
    <recommendedName>
        <fullName evidence="2">cysteine-S-conjugate beta-lyase</fullName>
        <ecNumber evidence="2">4.4.1.13</ecNumber>
    </recommendedName>
</protein>
<keyword evidence="8" id="KW-1185">Reference proteome</keyword>
<comment type="similarity">
    <text evidence="5">Belongs to the class-II pyridoxal-phosphate-dependent aminotransferase family. MalY/PatB cystathionine beta-lyase subfamily.</text>
</comment>
<dbReference type="GO" id="GO:0030170">
    <property type="term" value="F:pyridoxal phosphate binding"/>
    <property type="evidence" value="ECO:0007669"/>
    <property type="project" value="InterPro"/>
</dbReference>
<evidence type="ECO:0000256" key="4">
    <source>
        <dbReference type="ARBA" id="ARBA00023239"/>
    </source>
</evidence>
<evidence type="ECO:0000256" key="1">
    <source>
        <dbReference type="ARBA" id="ARBA00001933"/>
    </source>
</evidence>
<dbReference type="CDD" id="cd00609">
    <property type="entry name" value="AAT_like"/>
    <property type="match status" value="1"/>
</dbReference>
<keyword evidence="3" id="KW-0663">Pyridoxal phosphate</keyword>
<dbReference type="InterPro" id="IPR051798">
    <property type="entry name" value="Class-II_PLP-Dep_Aminotrans"/>
</dbReference>
<dbReference type="Proteomes" id="UP000267017">
    <property type="component" value="Unassembled WGS sequence"/>
</dbReference>
<feature type="domain" description="Aminotransferase class I/classII large" evidence="6">
    <location>
        <begin position="41"/>
        <end position="386"/>
    </location>
</feature>